<dbReference type="PROSITE" id="PS51781">
    <property type="entry name" value="SH3B"/>
    <property type="match status" value="1"/>
</dbReference>
<evidence type="ECO:0000256" key="2">
    <source>
        <dbReference type="SAM" id="Phobius"/>
    </source>
</evidence>
<dbReference type="InterPro" id="IPR003646">
    <property type="entry name" value="SH3-like_bac-type"/>
</dbReference>
<reference evidence="4 5" key="1">
    <citation type="journal article" date="2016" name="Nat. Commun.">
        <title>Thousands of microbial genomes shed light on interconnected biogeochemical processes in an aquifer system.</title>
        <authorList>
            <person name="Anantharaman K."/>
            <person name="Brown C.T."/>
            <person name="Hug L.A."/>
            <person name="Sharon I."/>
            <person name="Castelle C.J."/>
            <person name="Probst A.J."/>
            <person name="Thomas B.C."/>
            <person name="Singh A."/>
            <person name="Wilkins M.J."/>
            <person name="Karaoz U."/>
            <person name="Brodie E.L."/>
            <person name="Williams K.H."/>
            <person name="Hubbard S.S."/>
            <person name="Banfield J.F."/>
        </authorList>
    </citation>
    <scope>NUCLEOTIDE SEQUENCE [LARGE SCALE GENOMIC DNA]</scope>
</reference>
<evidence type="ECO:0000259" key="3">
    <source>
        <dbReference type="PROSITE" id="PS51781"/>
    </source>
</evidence>
<accession>A0A1F4ZRN7</accession>
<keyword evidence="2" id="KW-1133">Transmembrane helix</keyword>
<feature type="region of interest" description="Disordered" evidence="1">
    <location>
        <begin position="194"/>
        <end position="233"/>
    </location>
</feature>
<protein>
    <recommendedName>
        <fullName evidence="3">SH3b domain-containing protein</fullName>
    </recommendedName>
</protein>
<evidence type="ECO:0000313" key="4">
    <source>
        <dbReference type="EMBL" id="OGD08910.1"/>
    </source>
</evidence>
<dbReference type="SMART" id="SM00287">
    <property type="entry name" value="SH3b"/>
    <property type="match status" value="1"/>
</dbReference>
<dbReference type="Pfam" id="PF08308">
    <property type="entry name" value="PEGA"/>
    <property type="match status" value="1"/>
</dbReference>
<sequence>MISKKYLPLVLIFSGVGIVAGIIASQFIKARQPTAGLKIESTPTALVFIDNVQEGSTPFEKLLPPGEITLKIVPEQTSATQAPFQTKVRLTDKIYTVIKREFGADGTSSAGETITLTSSPGKPASLTVVTSDPDSASVFVDGEPQGFTPLTLSTLSPLDHQIEISAPGYASRTINAKAMDDYVLQITAQLLPVSPTPSPLPSPTPKVSDATSSATIKTPSPTPAPGSNTVKITSTPTGFLRVRSAPNRNSAEVGRVNPGETYPLLDSVSGWYLIKAELSATSSGWISSEYAQKI</sequence>
<feature type="compositionally biased region" description="Pro residues" evidence="1">
    <location>
        <begin position="194"/>
        <end position="204"/>
    </location>
</feature>
<keyword evidence="2" id="KW-0472">Membrane</keyword>
<dbReference type="Gene3D" id="2.30.30.40">
    <property type="entry name" value="SH3 Domains"/>
    <property type="match status" value="1"/>
</dbReference>
<feature type="transmembrane region" description="Helical" evidence="2">
    <location>
        <begin position="6"/>
        <end position="28"/>
    </location>
</feature>
<organism evidence="4 5">
    <name type="scientific">Candidatus Amesbacteria bacterium RIFOXYB1_FULL_44_23</name>
    <dbReference type="NCBI Taxonomy" id="1797263"/>
    <lineage>
        <taxon>Bacteria</taxon>
        <taxon>Candidatus Amesiibacteriota</taxon>
    </lineage>
</organism>
<keyword evidence="2" id="KW-0812">Transmembrane</keyword>
<gene>
    <name evidence="4" type="ORF">A2397_01450</name>
</gene>
<dbReference type="AlphaFoldDB" id="A0A1F4ZRN7"/>
<evidence type="ECO:0000313" key="5">
    <source>
        <dbReference type="Proteomes" id="UP000176424"/>
    </source>
</evidence>
<dbReference type="EMBL" id="MEXR01000045">
    <property type="protein sequence ID" value="OGD08910.1"/>
    <property type="molecule type" value="Genomic_DNA"/>
</dbReference>
<dbReference type="InterPro" id="IPR013229">
    <property type="entry name" value="PEGA"/>
</dbReference>
<dbReference type="Pfam" id="PF08239">
    <property type="entry name" value="SH3_3"/>
    <property type="match status" value="1"/>
</dbReference>
<proteinExistence type="predicted"/>
<name>A0A1F4ZRN7_9BACT</name>
<dbReference type="Proteomes" id="UP000176424">
    <property type="component" value="Unassembled WGS sequence"/>
</dbReference>
<feature type="compositionally biased region" description="Polar residues" evidence="1">
    <location>
        <begin position="209"/>
        <end position="233"/>
    </location>
</feature>
<feature type="domain" description="SH3b" evidence="3">
    <location>
        <begin position="227"/>
        <end position="294"/>
    </location>
</feature>
<evidence type="ECO:0000256" key="1">
    <source>
        <dbReference type="SAM" id="MobiDB-lite"/>
    </source>
</evidence>
<comment type="caution">
    <text evidence="4">The sequence shown here is derived from an EMBL/GenBank/DDBJ whole genome shotgun (WGS) entry which is preliminary data.</text>
</comment>
<dbReference type="STRING" id="1797263.A2397_01450"/>